<dbReference type="InterPro" id="IPR043129">
    <property type="entry name" value="ATPase_NBD"/>
</dbReference>
<keyword evidence="3" id="KW-0808">Transferase</keyword>
<feature type="region of interest" description="Disordered" evidence="1">
    <location>
        <begin position="296"/>
        <end position="316"/>
    </location>
</feature>
<dbReference type="PANTHER" id="PTHR43190">
    <property type="entry name" value="N-ACETYL-D-GLUCOSAMINE KINASE"/>
    <property type="match status" value="1"/>
</dbReference>
<evidence type="ECO:0000256" key="1">
    <source>
        <dbReference type="SAM" id="MobiDB-lite"/>
    </source>
</evidence>
<protein>
    <submittedName>
        <fullName evidence="3">N-acetylglucosamine kinase</fullName>
    </submittedName>
</protein>
<name>A0A176YH34_9BRAD</name>
<dbReference type="GO" id="GO:0016301">
    <property type="term" value="F:kinase activity"/>
    <property type="evidence" value="ECO:0007669"/>
    <property type="project" value="UniProtKB-KW"/>
</dbReference>
<comment type="caution">
    <text evidence="3">The sequence shown here is derived from an EMBL/GenBank/DDBJ whole genome shotgun (WGS) entry which is preliminary data.</text>
</comment>
<organism evidence="3 4">
    <name type="scientific">Bradyrhizobium neotropicale</name>
    <dbReference type="NCBI Taxonomy" id="1497615"/>
    <lineage>
        <taxon>Bacteria</taxon>
        <taxon>Pseudomonadati</taxon>
        <taxon>Pseudomonadota</taxon>
        <taxon>Alphaproteobacteria</taxon>
        <taxon>Hyphomicrobiales</taxon>
        <taxon>Nitrobacteraceae</taxon>
        <taxon>Bradyrhizobium</taxon>
    </lineage>
</organism>
<sequence>MGTKGITYLGIDGGGTRCRARIEDDSGRLLGEASSGPATTRIGVEKAWRSIMEATEAASAQAGLAREDLARMRAGIGLAGLGRRGAEAALKEIAHPFASVIFISDGMAACLGAHSGADGAIVVAGTGSVGVGLIGGREIRLAGYGFPVSDEGSGADIGLQVVRLALRAADRRGELTPLLAEVLGAFDHDPYQAVAWSEDARATDYAAFAPTVMRHANQGDPVGRRIVERAADAIGDLLDLFLARGIDRLALVGGLADAITPWLTPDLRARLRRPDADAAAGALLVARGRFDLPKLDLPKREAERETDHEQASKFRG</sequence>
<dbReference type="Gene3D" id="3.30.420.40">
    <property type="match status" value="2"/>
</dbReference>
<gene>
    <name evidence="3" type="ORF">AXW67_32965</name>
</gene>
<dbReference type="CDD" id="cd24082">
    <property type="entry name" value="ASKHA_NBD_GspK-like"/>
    <property type="match status" value="1"/>
</dbReference>
<evidence type="ECO:0000259" key="2">
    <source>
        <dbReference type="Pfam" id="PF01869"/>
    </source>
</evidence>
<dbReference type="RefSeq" id="WP_063682264.1">
    <property type="nucleotide sequence ID" value="NZ_LSEF01000124.1"/>
</dbReference>
<evidence type="ECO:0000313" key="4">
    <source>
        <dbReference type="Proteomes" id="UP000077173"/>
    </source>
</evidence>
<accession>A0A176YH34</accession>
<dbReference type="PANTHER" id="PTHR43190:SF3">
    <property type="entry name" value="N-ACETYL-D-GLUCOSAMINE KINASE"/>
    <property type="match status" value="1"/>
</dbReference>
<feature type="domain" description="ATPase BadF/BadG/BcrA/BcrD type" evidence="2">
    <location>
        <begin position="9"/>
        <end position="286"/>
    </location>
</feature>
<dbReference type="Proteomes" id="UP000077173">
    <property type="component" value="Unassembled WGS sequence"/>
</dbReference>
<dbReference type="Pfam" id="PF01869">
    <property type="entry name" value="BcrAD_BadFG"/>
    <property type="match status" value="1"/>
</dbReference>
<proteinExistence type="predicted"/>
<dbReference type="EMBL" id="LSEF01000124">
    <property type="protein sequence ID" value="OAF05952.1"/>
    <property type="molecule type" value="Genomic_DNA"/>
</dbReference>
<keyword evidence="4" id="KW-1185">Reference proteome</keyword>
<dbReference type="AlphaFoldDB" id="A0A176YH34"/>
<dbReference type="InterPro" id="IPR052519">
    <property type="entry name" value="Euk-type_GlcNAc_Kinase"/>
</dbReference>
<reference evidence="3 4" key="1">
    <citation type="submission" date="2016-02" db="EMBL/GenBank/DDBJ databases">
        <title>Draft genome sequence of the strain BR 10247T Bradyrhizobium neotropicale isolated from nodules of Centrolobium paraense.</title>
        <authorList>
            <person name="Simoes-Araujo J.L."/>
            <person name="Barauna A.C."/>
            <person name="Silva K."/>
            <person name="Zilli J.E."/>
        </authorList>
    </citation>
    <scope>NUCLEOTIDE SEQUENCE [LARGE SCALE GENOMIC DNA]</scope>
    <source>
        <strain evidence="3 4">BR 10247</strain>
    </source>
</reference>
<dbReference type="InterPro" id="IPR002731">
    <property type="entry name" value="ATPase_BadF"/>
</dbReference>
<dbReference type="SUPFAM" id="SSF53067">
    <property type="entry name" value="Actin-like ATPase domain"/>
    <property type="match status" value="2"/>
</dbReference>
<evidence type="ECO:0000313" key="3">
    <source>
        <dbReference type="EMBL" id="OAF05952.1"/>
    </source>
</evidence>
<keyword evidence="3" id="KW-0418">Kinase</keyword>